<dbReference type="STRING" id="1122181.GCA_000382265_00572"/>
<dbReference type="AlphaFoldDB" id="A0A1Y0EBM7"/>
<name>A0A1Y0EBM7_9RHOB</name>
<dbReference type="Pfam" id="PF09931">
    <property type="entry name" value="Phage_phiJL001_Gp84_N"/>
    <property type="match status" value="1"/>
</dbReference>
<dbReference type="OrthoDB" id="1633386at2"/>
<reference evidence="2 3" key="1">
    <citation type="submission" date="2017-05" db="EMBL/GenBank/DDBJ databases">
        <title>Genome Sequence of Loktanella vestfoldensis Strain SMR4r Isolated from a Culture of the Diatom Skeletonema marinoi.</title>
        <authorList>
            <person name="Topel M."/>
            <person name="Pinder M.I.M."/>
            <person name="Johansson O.N."/>
            <person name="Kourtchenko O."/>
            <person name="Godhe A."/>
            <person name="Clarke A.K."/>
        </authorList>
    </citation>
    <scope>NUCLEOTIDE SEQUENCE [LARGE SCALE GENOMIC DNA]</scope>
    <source>
        <strain evidence="2 3">SMR4r</strain>
    </source>
</reference>
<dbReference type="InterPro" id="IPR018964">
    <property type="entry name" value="Phage_phiJL001_Gp84_C"/>
</dbReference>
<sequence>MTALADHLAGGATQTCHCWAVTRLDGVTLGFTDHDLPLTFEGIRFAPESGLSARALSSTTGLSVNNTDALGALSSDAISEADITAGRYDGAGLRIWLVRWDAVAARALQFAGTLGEITRAKGGFQAELRGQTEPLNQPQGRSYLTQCSAVLGDARCRFALDDPAYQFSARPVAVQDNRVFRFAGQAMFNDGWFEAGQLRVMTGAAAGLSAVVKSDRLLEGVREITLWDPIRAGVGGDDLLRLTAGCDKAALTCRVKFANLANFQGFPDIPGDDWLVAVPRSDSNLTGQSRRNP</sequence>
<dbReference type="InterPro" id="IPR011928">
    <property type="entry name" value="Phage_phiJL001_Gp84"/>
</dbReference>
<accession>A0A1Y0EBM7</accession>
<keyword evidence="3" id="KW-1185">Reference proteome</keyword>
<dbReference type="NCBIfam" id="TIGR02218">
    <property type="entry name" value="phg_TIGR02218"/>
    <property type="match status" value="1"/>
</dbReference>
<dbReference type="EMBL" id="CP021431">
    <property type="protein sequence ID" value="ARU01014.1"/>
    <property type="molecule type" value="Genomic_DNA"/>
</dbReference>
<evidence type="ECO:0000313" key="3">
    <source>
        <dbReference type="Proteomes" id="UP000195273"/>
    </source>
</evidence>
<evidence type="ECO:0000313" key="2">
    <source>
        <dbReference type="EMBL" id="ARU01014.1"/>
    </source>
</evidence>
<feature type="domain" description="Bacteriophage phiJL001 Gp84 C-terminal" evidence="1">
    <location>
        <begin position="191"/>
        <end position="273"/>
    </location>
</feature>
<dbReference type="Pfam" id="PF09356">
    <property type="entry name" value="Phage_BR0599"/>
    <property type="match status" value="1"/>
</dbReference>
<organism evidence="2 3">
    <name type="scientific">Yoonia vestfoldensis</name>
    <dbReference type="NCBI Taxonomy" id="245188"/>
    <lineage>
        <taxon>Bacteria</taxon>
        <taxon>Pseudomonadati</taxon>
        <taxon>Pseudomonadota</taxon>
        <taxon>Alphaproteobacteria</taxon>
        <taxon>Rhodobacterales</taxon>
        <taxon>Paracoccaceae</taxon>
        <taxon>Yoonia</taxon>
    </lineage>
</organism>
<dbReference type="Proteomes" id="UP000195273">
    <property type="component" value="Chromosome"/>
</dbReference>
<dbReference type="KEGG" id="lvs:LOKVESSMR4R_01700"/>
<gene>
    <name evidence="2" type="ORF">LOKVESSMR4R_01700</name>
</gene>
<protein>
    <submittedName>
        <fullName evidence="2">Phage protein</fullName>
    </submittedName>
</protein>
<proteinExistence type="predicted"/>
<evidence type="ECO:0000259" key="1">
    <source>
        <dbReference type="Pfam" id="PF09356"/>
    </source>
</evidence>
<dbReference type="RefSeq" id="WP_087207461.1">
    <property type="nucleotide sequence ID" value="NZ_CP021431.1"/>
</dbReference>